<dbReference type="Proteomes" id="UP001209570">
    <property type="component" value="Unassembled WGS sequence"/>
</dbReference>
<dbReference type="Gene3D" id="3.30.1520.10">
    <property type="entry name" value="Phox-like domain"/>
    <property type="match status" value="1"/>
</dbReference>
<dbReference type="Pfam" id="PF00787">
    <property type="entry name" value="PX"/>
    <property type="match status" value="1"/>
</dbReference>
<protein>
    <recommendedName>
        <fullName evidence="2">PX domain-containing protein</fullName>
    </recommendedName>
</protein>
<evidence type="ECO:0000256" key="1">
    <source>
        <dbReference type="SAM" id="Phobius"/>
    </source>
</evidence>
<accession>A0AAD5LDD7</accession>
<dbReference type="PROSITE" id="PS50195">
    <property type="entry name" value="PX"/>
    <property type="match status" value="1"/>
</dbReference>
<feature type="transmembrane region" description="Helical" evidence="1">
    <location>
        <begin position="131"/>
        <end position="149"/>
    </location>
</feature>
<feature type="transmembrane region" description="Helical" evidence="1">
    <location>
        <begin position="161"/>
        <end position="181"/>
    </location>
</feature>
<dbReference type="InterPro" id="IPR001683">
    <property type="entry name" value="PX_dom"/>
</dbReference>
<gene>
    <name evidence="3" type="ORF">P43SY_008994</name>
</gene>
<sequence length="425" mass="47323">MPPPTISDGTAETSVHSLVFLVDVSFVIVGLIYSAEVLKPIAMTYLSEIAFPVDFCLKLAANAALVAAHTLHFLGDLFDGATWHERQIGSGRRRISRYDSVTLVLAELMAWSTSALVLWMEHRRSRPPSLLLRIFWVFNWLVATYTLFAHEIVTQLDLSTGSSLVVLLTAVVYTATSILGVSCCFPSTPVTVDLISLPEIRTPTAFLASGNGGGRLVRSGYGTFGEFEVFSASKAMSRTETDDHRTDVQSPSSRSVSRVGAVAISVSIPSSTTSIWGKNTFVSYKIVVSTEDDRWSVRRQYYDFATLHDELPPEVREVCALPADDNARRYLSWKSRPRPMKAKLERYLQRVLQHRAFEPHSSQALCDFLEMEYVEESLLRSPHSIPLLWPSSEPVSEGGTTNLRHSIIQVDDCSHLRHSEIQVDA</sequence>
<evidence type="ECO:0000313" key="4">
    <source>
        <dbReference type="Proteomes" id="UP001209570"/>
    </source>
</evidence>
<dbReference type="SMART" id="SM00312">
    <property type="entry name" value="PX"/>
    <property type="match status" value="1"/>
</dbReference>
<comment type="caution">
    <text evidence="3">The sequence shown here is derived from an EMBL/GenBank/DDBJ whole genome shotgun (WGS) entry which is preliminary data.</text>
</comment>
<organism evidence="3 4">
    <name type="scientific">Pythium insidiosum</name>
    <name type="common">Pythiosis disease agent</name>
    <dbReference type="NCBI Taxonomy" id="114742"/>
    <lineage>
        <taxon>Eukaryota</taxon>
        <taxon>Sar</taxon>
        <taxon>Stramenopiles</taxon>
        <taxon>Oomycota</taxon>
        <taxon>Peronosporomycetes</taxon>
        <taxon>Pythiales</taxon>
        <taxon>Pythiaceae</taxon>
        <taxon>Pythium</taxon>
    </lineage>
</organism>
<dbReference type="InterPro" id="IPR036871">
    <property type="entry name" value="PX_dom_sf"/>
</dbReference>
<feature type="domain" description="PX" evidence="2">
    <location>
        <begin position="262"/>
        <end position="385"/>
    </location>
</feature>
<keyword evidence="1" id="KW-0472">Membrane</keyword>
<dbReference type="GO" id="GO:0035091">
    <property type="term" value="F:phosphatidylinositol binding"/>
    <property type="evidence" value="ECO:0007669"/>
    <property type="project" value="InterPro"/>
</dbReference>
<feature type="transmembrane region" description="Helical" evidence="1">
    <location>
        <begin position="15"/>
        <end position="33"/>
    </location>
</feature>
<reference evidence="3" key="1">
    <citation type="submission" date="2021-12" db="EMBL/GenBank/DDBJ databases">
        <title>Prjna785345.</title>
        <authorList>
            <person name="Rujirawat T."/>
            <person name="Krajaejun T."/>
        </authorList>
    </citation>
    <scope>NUCLEOTIDE SEQUENCE</scope>
    <source>
        <strain evidence="3">Pi057C3</strain>
    </source>
</reference>
<evidence type="ECO:0000259" key="2">
    <source>
        <dbReference type="PROSITE" id="PS50195"/>
    </source>
</evidence>
<keyword evidence="1" id="KW-0812">Transmembrane</keyword>
<keyword evidence="4" id="KW-1185">Reference proteome</keyword>
<evidence type="ECO:0000313" key="3">
    <source>
        <dbReference type="EMBL" id="KAJ0395978.1"/>
    </source>
</evidence>
<dbReference type="CDD" id="cd06093">
    <property type="entry name" value="PX_domain"/>
    <property type="match status" value="1"/>
</dbReference>
<proteinExistence type="predicted"/>
<dbReference type="EMBL" id="JAKCXM010000316">
    <property type="protein sequence ID" value="KAJ0395978.1"/>
    <property type="molecule type" value="Genomic_DNA"/>
</dbReference>
<dbReference type="SUPFAM" id="SSF64268">
    <property type="entry name" value="PX domain"/>
    <property type="match status" value="1"/>
</dbReference>
<dbReference type="AlphaFoldDB" id="A0AAD5LDD7"/>
<keyword evidence="1" id="KW-1133">Transmembrane helix</keyword>
<name>A0AAD5LDD7_PYTIN</name>